<dbReference type="InterPro" id="IPR009075">
    <property type="entry name" value="AcylCo_DH/oxidase_C"/>
</dbReference>
<name>A0A1X2FIN4_9MYCO</name>
<comment type="caution">
    <text evidence="8">The sequence shown here is derived from an EMBL/GenBank/DDBJ whole genome shotgun (WGS) entry which is preliminary data.</text>
</comment>
<comment type="cofactor">
    <cofactor evidence="1">
        <name>FAD</name>
        <dbReference type="ChEBI" id="CHEBI:57692"/>
    </cofactor>
</comment>
<accession>A0A1X2FIN4</accession>
<dbReference type="PANTHER" id="PTHR43884">
    <property type="entry name" value="ACYL-COA DEHYDROGENASE"/>
    <property type="match status" value="1"/>
</dbReference>
<dbReference type="SUPFAM" id="SSF47203">
    <property type="entry name" value="Acyl-CoA dehydrogenase C-terminal domain-like"/>
    <property type="match status" value="1"/>
</dbReference>
<dbReference type="InterPro" id="IPR009100">
    <property type="entry name" value="AcylCoA_DH/oxidase_NM_dom_sf"/>
</dbReference>
<dbReference type="AlphaFoldDB" id="A0A1X2FIN4"/>
<dbReference type="Pfam" id="PF00441">
    <property type="entry name" value="Acyl-CoA_dh_1"/>
    <property type="match status" value="1"/>
</dbReference>
<dbReference type="FunFam" id="1.10.540.10:FF:000054">
    <property type="entry name" value="Acyl-CoA dehydrogenase FadE27"/>
    <property type="match status" value="1"/>
</dbReference>
<dbReference type="PANTHER" id="PTHR43884:SF20">
    <property type="entry name" value="ACYL-COA DEHYDROGENASE FADE28"/>
    <property type="match status" value="1"/>
</dbReference>
<comment type="similarity">
    <text evidence="2">Belongs to the acyl-CoA dehydrogenase family.</text>
</comment>
<gene>
    <name evidence="8" type="ORF">AWC31_13335</name>
</gene>
<dbReference type="InterPro" id="IPR037069">
    <property type="entry name" value="AcylCoA_DH/ox_N_sf"/>
</dbReference>
<evidence type="ECO:0000313" key="8">
    <source>
        <dbReference type="EMBL" id="ORX18303.1"/>
    </source>
</evidence>
<dbReference type="OrthoDB" id="4319499at2"/>
<dbReference type="Pfam" id="PF02771">
    <property type="entry name" value="Acyl-CoA_dh_N"/>
    <property type="match status" value="1"/>
</dbReference>
<evidence type="ECO:0000256" key="1">
    <source>
        <dbReference type="ARBA" id="ARBA00001974"/>
    </source>
</evidence>
<sequence>MDFKTTEAATDLGGLVRTITESVCTPEHQRKLDGLEQRFDRDLWAKLVEADVLSAAAPESVGGGGFGVLEQTAVLTALGRQLAAVPYLDSVILGAGALAAFGSDELRTQWAVPAVAGEKILAVALDGEMGQGPVQATDGRLTGTRTLVGFGPVADAFLVPAETGSGMSVFVVAADDPGVTVSALDTTGRGSVGLLELEGTPVGDGRVVGGAEVTDWLTTHAALGRTAYQLGVLERALELTAEYAREREQFDRPIGSFQAVSSRLADGYIDIKGLRLTLTQAAWRLSEDLPADIDVASAAFWAAEAGHRVAHTTVHVHGGVGIDMDHPVHRYFLAAKQTEFALGGATGQLLRIGRELADTPA</sequence>
<feature type="domain" description="Acyl-CoA dehydrogenase/oxidase C-terminal" evidence="6">
    <location>
        <begin position="210"/>
        <end position="356"/>
    </location>
</feature>
<dbReference type="Gene3D" id="2.40.110.10">
    <property type="entry name" value="Butyryl-CoA Dehydrogenase, subunit A, domain 2"/>
    <property type="match status" value="1"/>
</dbReference>
<dbReference type="GO" id="GO:0050660">
    <property type="term" value="F:flavin adenine dinucleotide binding"/>
    <property type="evidence" value="ECO:0007669"/>
    <property type="project" value="InterPro"/>
</dbReference>
<dbReference type="InterPro" id="IPR036250">
    <property type="entry name" value="AcylCo_DH-like_C"/>
</dbReference>
<dbReference type="Gene3D" id="1.10.540.10">
    <property type="entry name" value="Acyl-CoA dehydrogenase/oxidase, N-terminal domain"/>
    <property type="match status" value="1"/>
</dbReference>
<protein>
    <submittedName>
        <fullName evidence="8">Acyl-CoA dehydrogenase</fullName>
    </submittedName>
</protein>
<dbReference type="CDD" id="cd00567">
    <property type="entry name" value="ACAD"/>
    <property type="match status" value="1"/>
</dbReference>
<dbReference type="RefSeq" id="WP_085142330.1">
    <property type="nucleotide sequence ID" value="NZ_JACKUA010000031.1"/>
</dbReference>
<proteinExistence type="inferred from homology"/>
<evidence type="ECO:0000256" key="2">
    <source>
        <dbReference type="ARBA" id="ARBA00009347"/>
    </source>
</evidence>
<evidence type="ECO:0000256" key="3">
    <source>
        <dbReference type="ARBA" id="ARBA00022630"/>
    </source>
</evidence>
<evidence type="ECO:0000256" key="4">
    <source>
        <dbReference type="ARBA" id="ARBA00022827"/>
    </source>
</evidence>
<organism evidence="8 9">
    <name type="scientific">Mycolicibacterium wolinskyi</name>
    <dbReference type="NCBI Taxonomy" id="59750"/>
    <lineage>
        <taxon>Bacteria</taxon>
        <taxon>Bacillati</taxon>
        <taxon>Actinomycetota</taxon>
        <taxon>Actinomycetes</taxon>
        <taxon>Mycobacteriales</taxon>
        <taxon>Mycobacteriaceae</taxon>
        <taxon>Mycolicibacterium</taxon>
    </lineage>
</organism>
<evidence type="ECO:0000259" key="7">
    <source>
        <dbReference type="Pfam" id="PF02771"/>
    </source>
</evidence>
<dbReference type="InterPro" id="IPR013786">
    <property type="entry name" value="AcylCoA_DH/ox_N"/>
</dbReference>
<dbReference type="SUPFAM" id="SSF56645">
    <property type="entry name" value="Acyl-CoA dehydrogenase NM domain-like"/>
    <property type="match status" value="1"/>
</dbReference>
<dbReference type="EMBL" id="LQQA01000005">
    <property type="protein sequence ID" value="ORX18303.1"/>
    <property type="molecule type" value="Genomic_DNA"/>
</dbReference>
<dbReference type="Gene3D" id="1.20.140.10">
    <property type="entry name" value="Butyryl-CoA Dehydrogenase, subunit A, domain 3"/>
    <property type="match status" value="1"/>
</dbReference>
<keyword evidence="4" id="KW-0274">FAD</keyword>
<feature type="domain" description="Acyl-CoA dehydrogenase/oxidase N-terminal" evidence="7">
    <location>
        <begin position="11"/>
        <end position="118"/>
    </location>
</feature>
<dbReference type="InterPro" id="IPR046373">
    <property type="entry name" value="Acyl-CoA_Oxase/DH_mid-dom_sf"/>
</dbReference>
<dbReference type="GO" id="GO:0003995">
    <property type="term" value="F:acyl-CoA dehydrogenase activity"/>
    <property type="evidence" value="ECO:0007669"/>
    <property type="project" value="TreeGrafter"/>
</dbReference>
<keyword evidence="3" id="KW-0285">Flavoprotein</keyword>
<evidence type="ECO:0000256" key="5">
    <source>
        <dbReference type="ARBA" id="ARBA00023002"/>
    </source>
</evidence>
<keyword evidence="5" id="KW-0560">Oxidoreductase</keyword>
<evidence type="ECO:0000313" key="9">
    <source>
        <dbReference type="Proteomes" id="UP000193964"/>
    </source>
</evidence>
<dbReference type="Proteomes" id="UP000193964">
    <property type="component" value="Unassembled WGS sequence"/>
</dbReference>
<reference evidence="8 9" key="1">
    <citation type="submission" date="2016-01" db="EMBL/GenBank/DDBJ databases">
        <title>The new phylogeny of the genus Mycobacterium.</title>
        <authorList>
            <person name="Tarcisio F."/>
            <person name="Conor M."/>
            <person name="Antonella G."/>
            <person name="Elisabetta G."/>
            <person name="Giulia F.S."/>
            <person name="Sara T."/>
            <person name="Anna F."/>
            <person name="Clotilde B."/>
            <person name="Roberto B."/>
            <person name="Veronica D.S."/>
            <person name="Fabio R."/>
            <person name="Monica P."/>
            <person name="Olivier J."/>
            <person name="Enrico T."/>
            <person name="Nicola S."/>
        </authorList>
    </citation>
    <scope>NUCLEOTIDE SEQUENCE [LARGE SCALE GENOMIC DNA]</scope>
    <source>
        <strain evidence="8 9">ATCC 700010</strain>
    </source>
</reference>
<evidence type="ECO:0000259" key="6">
    <source>
        <dbReference type="Pfam" id="PF00441"/>
    </source>
</evidence>